<reference evidence="2 3" key="1">
    <citation type="journal article" date="2018" name="Front. Plant Sci.">
        <title>Red Clover (Trifolium pratense) and Zigzag Clover (T. medium) - A Picture of Genomic Similarities and Differences.</title>
        <authorList>
            <person name="Dluhosova J."/>
            <person name="Istvanek J."/>
            <person name="Nedelnik J."/>
            <person name="Repkova J."/>
        </authorList>
    </citation>
    <scope>NUCLEOTIDE SEQUENCE [LARGE SCALE GENOMIC DNA]</scope>
    <source>
        <strain evidence="3">cv. 10/8</strain>
        <tissue evidence="2">Leaf</tissue>
    </source>
</reference>
<comment type="caution">
    <text evidence="2">The sequence shown here is derived from an EMBL/GenBank/DDBJ whole genome shotgun (WGS) entry which is preliminary data.</text>
</comment>
<dbReference type="PANTHER" id="PTHR45927:SF6">
    <property type="entry name" value="PROTEIN LYK5"/>
    <property type="match status" value="1"/>
</dbReference>
<keyword evidence="3" id="KW-1185">Reference proteome</keyword>
<dbReference type="GO" id="GO:0005524">
    <property type="term" value="F:ATP binding"/>
    <property type="evidence" value="ECO:0007669"/>
    <property type="project" value="InterPro"/>
</dbReference>
<feature type="non-terminal residue" evidence="2">
    <location>
        <position position="111"/>
    </location>
</feature>
<dbReference type="Gene3D" id="1.10.510.10">
    <property type="entry name" value="Transferase(Phosphotransferase) domain 1"/>
    <property type="match status" value="1"/>
</dbReference>
<feature type="domain" description="Protein kinase" evidence="1">
    <location>
        <begin position="1"/>
        <end position="111"/>
    </location>
</feature>
<dbReference type="Proteomes" id="UP000265520">
    <property type="component" value="Unassembled WGS sequence"/>
</dbReference>
<dbReference type="InterPro" id="IPR000719">
    <property type="entry name" value="Prot_kinase_dom"/>
</dbReference>
<keyword evidence="2" id="KW-0675">Receptor</keyword>
<dbReference type="PANTHER" id="PTHR45927">
    <property type="entry name" value="LYSM-DOMAIN RECEPTOR-LIKE KINASE-RELATED"/>
    <property type="match status" value="1"/>
</dbReference>
<evidence type="ECO:0000259" key="1">
    <source>
        <dbReference type="PROSITE" id="PS50011"/>
    </source>
</evidence>
<dbReference type="EMBL" id="LXQA010319679">
    <property type="protein sequence ID" value="MCI43596.1"/>
    <property type="molecule type" value="Genomic_DNA"/>
</dbReference>
<accession>A0A392S6U0</accession>
<organism evidence="2 3">
    <name type="scientific">Trifolium medium</name>
    <dbReference type="NCBI Taxonomy" id="97028"/>
    <lineage>
        <taxon>Eukaryota</taxon>
        <taxon>Viridiplantae</taxon>
        <taxon>Streptophyta</taxon>
        <taxon>Embryophyta</taxon>
        <taxon>Tracheophyta</taxon>
        <taxon>Spermatophyta</taxon>
        <taxon>Magnoliopsida</taxon>
        <taxon>eudicotyledons</taxon>
        <taxon>Gunneridae</taxon>
        <taxon>Pentapetalae</taxon>
        <taxon>rosids</taxon>
        <taxon>fabids</taxon>
        <taxon>Fabales</taxon>
        <taxon>Fabaceae</taxon>
        <taxon>Papilionoideae</taxon>
        <taxon>50 kb inversion clade</taxon>
        <taxon>NPAAA clade</taxon>
        <taxon>Hologalegina</taxon>
        <taxon>IRL clade</taxon>
        <taxon>Trifolieae</taxon>
        <taxon>Trifolium</taxon>
    </lineage>
</organism>
<dbReference type="InterPro" id="IPR052611">
    <property type="entry name" value="Plant_RLK_LysM"/>
</dbReference>
<evidence type="ECO:0000313" key="3">
    <source>
        <dbReference type="Proteomes" id="UP000265520"/>
    </source>
</evidence>
<dbReference type="GO" id="GO:0004672">
    <property type="term" value="F:protein kinase activity"/>
    <property type="evidence" value="ECO:0007669"/>
    <property type="project" value="InterPro"/>
</dbReference>
<dbReference type="AlphaFoldDB" id="A0A392S6U0"/>
<sequence>NRINGSSVYRASLKGDDAAVKVLKGDASAEINIQGRISHANITRLSGFCVHKGSTYLVYEFVENGSLDNWIHFNNRLNFVALTWRQRVQIVQDVADALNYLHNYANPSHIH</sequence>
<evidence type="ECO:0000313" key="2">
    <source>
        <dbReference type="EMBL" id="MCI43596.1"/>
    </source>
</evidence>
<protein>
    <submittedName>
        <fullName evidence="2">LysM type receptor kinase</fullName>
    </submittedName>
</protein>
<proteinExistence type="predicted"/>
<dbReference type="PROSITE" id="PS50011">
    <property type="entry name" value="PROTEIN_KINASE_DOM"/>
    <property type="match status" value="1"/>
</dbReference>
<dbReference type="InterPro" id="IPR001245">
    <property type="entry name" value="Ser-Thr/Tyr_kinase_cat_dom"/>
</dbReference>
<name>A0A392S6U0_9FABA</name>
<dbReference type="Pfam" id="PF07714">
    <property type="entry name" value="PK_Tyr_Ser-Thr"/>
    <property type="match status" value="1"/>
</dbReference>
<feature type="non-terminal residue" evidence="2">
    <location>
        <position position="1"/>
    </location>
</feature>
<dbReference type="InterPro" id="IPR011009">
    <property type="entry name" value="Kinase-like_dom_sf"/>
</dbReference>
<keyword evidence="2" id="KW-0808">Transferase</keyword>
<keyword evidence="2" id="KW-0418">Kinase</keyword>
<dbReference type="SUPFAM" id="SSF56112">
    <property type="entry name" value="Protein kinase-like (PK-like)"/>
    <property type="match status" value="1"/>
</dbReference>